<feature type="transmembrane region" description="Helical" evidence="1">
    <location>
        <begin position="6"/>
        <end position="28"/>
    </location>
</feature>
<feature type="non-terminal residue" evidence="2">
    <location>
        <position position="286"/>
    </location>
</feature>
<gene>
    <name evidence="2" type="ORF">PENTCL1PPCAC_17423</name>
</gene>
<dbReference type="PANTHER" id="PTHR22941">
    <property type="entry name" value="SERPENTINE RECEPTOR"/>
    <property type="match status" value="1"/>
</dbReference>
<dbReference type="Proteomes" id="UP001432027">
    <property type="component" value="Unassembled WGS sequence"/>
</dbReference>
<dbReference type="Pfam" id="PF10318">
    <property type="entry name" value="7TM_GPCR_Srh"/>
    <property type="match status" value="1"/>
</dbReference>
<keyword evidence="1" id="KW-0472">Membrane</keyword>
<keyword evidence="3" id="KW-1185">Reference proteome</keyword>
<feature type="transmembrane region" description="Helical" evidence="1">
    <location>
        <begin position="40"/>
        <end position="64"/>
    </location>
</feature>
<dbReference type="InterPro" id="IPR019422">
    <property type="entry name" value="7TM_GPCR_serpentine_rcpt_Srh"/>
</dbReference>
<dbReference type="AlphaFoldDB" id="A0AAV5TLF4"/>
<evidence type="ECO:0000313" key="2">
    <source>
        <dbReference type="EMBL" id="GMS95248.1"/>
    </source>
</evidence>
<comment type="caution">
    <text evidence="2">The sequence shown here is derived from an EMBL/GenBank/DDBJ whole genome shotgun (WGS) entry which is preliminary data.</text>
</comment>
<feature type="transmembrane region" description="Helical" evidence="1">
    <location>
        <begin position="261"/>
        <end position="280"/>
    </location>
</feature>
<accession>A0AAV5TLF4</accession>
<keyword evidence="1" id="KW-0812">Transmembrane</keyword>
<feature type="transmembrane region" description="Helical" evidence="1">
    <location>
        <begin position="84"/>
        <end position="106"/>
    </location>
</feature>
<sequence length="286" mass="32900">VGCLSILSILFTLSIVFTRNGSKMYKYLTAQSLSYLKNRLFLRQIACVIYDIQLCFTICPHVVMQHLSGYTLGFITTLGFSSKWQFIAVIFCLVQMYSSAYICIIFRHQSILPFRSTLKLHTKSEWFMTFLAFDLGHSIICIPTALFFVNAEEDESSPYWLLERNSMVLPFDWSILSLWVFCHAWGAVFVTLGLISFTFWHMNHTLKETRKFLSPMTVYMQKLAVIALAAQCSVPVVTVLLPLLIHFIATFLPLLDPNFTCYVMFLWSSNSVLSSIVIIFSTPDYR</sequence>
<reference evidence="2" key="1">
    <citation type="submission" date="2023-10" db="EMBL/GenBank/DDBJ databases">
        <title>Genome assembly of Pristionchus species.</title>
        <authorList>
            <person name="Yoshida K."/>
            <person name="Sommer R.J."/>
        </authorList>
    </citation>
    <scope>NUCLEOTIDE SEQUENCE</scope>
    <source>
        <strain evidence="2">RS0144</strain>
    </source>
</reference>
<organism evidence="2 3">
    <name type="scientific">Pristionchus entomophagus</name>
    <dbReference type="NCBI Taxonomy" id="358040"/>
    <lineage>
        <taxon>Eukaryota</taxon>
        <taxon>Metazoa</taxon>
        <taxon>Ecdysozoa</taxon>
        <taxon>Nematoda</taxon>
        <taxon>Chromadorea</taxon>
        <taxon>Rhabditida</taxon>
        <taxon>Rhabditina</taxon>
        <taxon>Diplogasteromorpha</taxon>
        <taxon>Diplogasteroidea</taxon>
        <taxon>Neodiplogasteridae</taxon>
        <taxon>Pristionchus</taxon>
    </lineage>
</organism>
<dbReference type="InterPro" id="IPR053220">
    <property type="entry name" value="Nematode_rcpt-like_serp_H"/>
</dbReference>
<dbReference type="PANTHER" id="PTHR22941:SF26">
    <property type="entry name" value="SERPENTINE RECEPTOR, CLASS H"/>
    <property type="match status" value="1"/>
</dbReference>
<evidence type="ECO:0000256" key="1">
    <source>
        <dbReference type="SAM" id="Phobius"/>
    </source>
</evidence>
<feature type="non-terminal residue" evidence="2">
    <location>
        <position position="1"/>
    </location>
</feature>
<keyword evidence="1" id="KW-1133">Transmembrane helix</keyword>
<proteinExistence type="predicted"/>
<evidence type="ECO:0008006" key="4">
    <source>
        <dbReference type="Google" id="ProtNLM"/>
    </source>
</evidence>
<feature type="transmembrane region" description="Helical" evidence="1">
    <location>
        <begin position="126"/>
        <end position="149"/>
    </location>
</feature>
<name>A0AAV5TLF4_9BILA</name>
<evidence type="ECO:0000313" key="3">
    <source>
        <dbReference type="Proteomes" id="UP001432027"/>
    </source>
</evidence>
<feature type="transmembrane region" description="Helical" evidence="1">
    <location>
        <begin position="176"/>
        <end position="202"/>
    </location>
</feature>
<dbReference type="EMBL" id="BTSX01000004">
    <property type="protein sequence ID" value="GMS95248.1"/>
    <property type="molecule type" value="Genomic_DNA"/>
</dbReference>
<feature type="transmembrane region" description="Helical" evidence="1">
    <location>
        <begin position="223"/>
        <end position="249"/>
    </location>
</feature>
<protein>
    <recommendedName>
        <fullName evidence="4">G protein-coupled receptor</fullName>
    </recommendedName>
</protein>